<keyword evidence="2" id="KW-1185">Reference proteome</keyword>
<evidence type="ECO:0000313" key="1">
    <source>
        <dbReference type="EMBL" id="KNE66891.1"/>
    </source>
</evidence>
<reference evidence="1 2" key="1">
    <citation type="submission" date="2009-11" db="EMBL/GenBank/DDBJ databases">
        <title>Annotation of Allomyces macrogynus ATCC 38327.</title>
        <authorList>
            <consortium name="The Broad Institute Genome Sequencing Platform"/>
            <person name="Russ C."/>
            <person name="Cuomo C."/>
            <person name="Burger G."/>
            <person name="Gray M.W."/>
            <person name="Holland P.W.H."/>
            <person name="King N."/>
            <person name="Lang F.B.F."/>
            <person name="Roger A.J."/>
            <person name="Ruiz-Trillo I."/>
            <person name="Young S.K."/>
            <person name="Zeng Q."/>
            <person name="Gargeya S."/>
            <person name="Fitzgerald M."/>
            <person name="Haas B."/>
            <person name="Abouelleil A."/>
            <person name="Alvarado L."/>
            <person name="Arachchi H.M."/>
            <person name="Berlin A."/>
            <person name="Chapman S.B."/>
            <person name="Gearin G."/>
            <person name="Goldberg J."/>
            <person name="Griggs A."/>
            <person name="Gujja S."/>
            <person name="Hansen M."/>
            <person name="Heiman D."/>
            <person name="Howarth C."/>
            <person name="Larimer J."/>
            <person name="Lui A."/>
            <person name="MacDonald P.J.P."/>
            <person name="McCowen C."/>
            <person name="Montmayeur A."/>
            <person name="Murphy C."/>
            <person name="Neiman D."/>
            <person name="Pearson M."/>
            <person name="Priest M."/>
            <person name="Roberts A."/>
            <person name="Saif S."/>
            <person name="Shea T."/>
            <person name="Sisk P."/>
            <person name="Stolte C."/>
            <person name="Sykes S."/>
            <person name="Wortman J."/>
            <person name="Nusbaum C."/>
            <person name="Birren B."/>
        </authorList>
    </citation>
    <scope>NUCLEOTIDE SEQUENCE [LARGE SCALE GENOMIC DNA]</scope>
    <source>
        <strain evidence="1 2">ATCC 38327</strain>
    </source>
</reference>
<dbReference type="EMBL" id="GG745351">
    <property type="protein sequence ID" value="KNE66891.1"/>
    <property type="molecule type" value="Genomic_DNA"/>
</dbReference>
<reference evidence="2" key="2">
    <citation type="submission" date="2009-11" db="EMBL/GenBank/DDBJ databases">
        <title>The Genome Sequence of Allomyces macrogynus strain ATCC 38327.</title>
        <authorList>
            <consortium name="The Broad Institute Genome Sequencing Platform"/>
            <person name="Russ C."/>
            <person name="Cuomo C."/>
            <person name="Shea T."/>
            <person name="Young S.K."/>
            <person name="Zeng Q."/>
            <person name="Koehrsen M."/>
            <person name="Haas B."/>
            <person name="Borodovsky M."/>
            <person name="Guigo R."/>
            <person name="Alvarado L."/>
            <person name="Berlin A."/>
            <person name="Borenstein D."/>
            <person name="Chen Z."/>
            <person name="Engels R."/>
            <person name="Freedman E."/>
            <person name="Gellesch M."/>
            <person name="Goldberg J."/>
            <person name="Griggs A."/>
            <person name="Gujja S."/>
            <person name="Heiman D."/>
            <person name="Hepburn T."/>
            <person name="Howarth C."/>
            <person name="Jen D."/>
            <person name="Larson L."/>
            <person name="Lewis B."/>
            <person name="Mehta T."/>
            <person name="Park D."/>
            <person name="Pearson M."/>
            <person name="Roberts A."/>
            <person name="Saif S."/>
            <person name="Shenoy N."/>
            <person name="Sisk P."/>
            <person name="Stolte C."/>
            <person name="Sykes S."/>
            <person name="Walk T."/>
            <person name="White J."/>
            <person name="Yandava C."/>
            <person name="Burger G."/>
            <person name="Gray M.W."/>
            <person name="Holland P.W.H."/>
            <person name="King N."/>
            <person name="Lang F.B.F."/>
            <person name="Roger A.J."/>
            <person name="Ruiz-Trillo I."/>
            <person name="Lander E."/>
            <person name="Nusbaum C."/>
        </authorList>
    </citation>
    <scope>NUCLEOTIDE SEQUENCE [LARGE SCALE GENOMIC DNA]</scope>
    <source>
        <strain evidence="2">ATCC 38327</strain>
    </source>
</reference>
<name>A0A0L0SWN4_ALLM3</name>
<dbReference type="Proteomes" id="UP000054350">
    <property type="component" value="Unassembled WGS sequence"/>
</dbReference>
<gene>
    <name evidence="1" type="ORF">AMAG_11366</name>
</gene>
<sequence length="286" mass="31241">MRTATVTATAAVVLHADDTHSALEPTAETAVPDDDEGGTMAQEATPLHLADKSMQVLDQVRASAVDTWAAAMAQWDQSRARQVLHAATEAVQVAARRSWARALACAEDPRACADAVVTAAADCGRATWTAVRDAVEKRVPGAWARVRGYVKNAEEVAEGDKEVPVDEHIEPAMPTEKAPAPATTYEILMDPRVQAILDLDRTMAARIEEEMDAIRASMDARYAEQRARQENSVAAKVEHAWRGIVDWTHKVLFRRAFVDAEEEEEGQEDESMRVEAMVGKDVLVTA</sequence>
<organism evidence="1 2">
    <name type="scientific">Allomyces macrogynus (strain ATCC 38327)</name>
    <name type="common">Allomyces javanicus var. macrogynus</name>
    <dbReference type="NCBI Taxonomy" id="578462"/>
    <lineage>
        <taxon>Eukaryota</taxon>
        <taxon>Fungi</taxon>
        <taxon>Fungi incertae sedis</taxon>
        <taxon>Blastocladiomycota</taxon>
        <taxon>Blastocladiomycetes</taxon>
        <taxon>Blastocladiales</taxon>
        <taxon>Blastocladiaceae</taxon>
        <taxon>Allomyces</taxon>
    </lineage>
</organism>
<protein>
    <submittedName>
        <fullName evidence="1">Uncharacterized protein</fullName>
    </submittedName>
</protein>
<accession>A0A0L0SWN4</accession>
<evidence type="ECO:0000313" key="2">
    <source>
        <dbReference type="Proteomes" id="UP000054350"/>
    </source>
</evidence>
<proteinExistence type="predicted"/>
<dbReference type="VEuPathDB" id="FungiDB:AMAG_11366"/>
<dbReference type="AlphaFoldDB" id="A0A0L0SWN4"/>